<keyword evidence="6 9" id="KW-0460">Magnesium</keyword>
<dbReference type="Proteomes" id="UP000588491">
    <property type="component" value="Unassembled WGS sequence"/>
</dbReference>
<feature type="active site" description="Proton acceptor" evidence="9">
    <location>
        <position position="243"/>
    </location>
</feature>
<dbReference type="AlphaFoldDB" id="A0A7Y0PMS2"/>
<dbReference type="CDD" id="cd01174">
    <property type="entry name" value="ribokinase"/>
    <property type="match status" value="1"/>
</dbReference>
<keyword evidence="7 9" id="KW-0630">Potassium</keyword>
<evidence type="ECO:0000259" key="10">
    <source>
        <dbReference type="Pfam" id="PF00294"/>
    </source>
</evidence>
<feature type="binding site" evidence="9">
    <location>
        <position position="243"/>
    </location>
    <ligand>
        <name>substrate</name>
    </ligand>
</feature>
<proteinExistence type="inferred from homology"/>
<dbReference type="Gene3D" id="3.40.1190.20">
    <property type="match status" value="1"/>
</dbReference>
<dbReference type="InterPro" id="IPR011611">
    <property type="entry name" value="PfkB_dom"/>
</dbReference>
<evidence type="ECO:0000256" key="4">
    <source>
        <dbReference type="ARBA" id="ARBA00022777"/>
    </source>
</evidence>
<keyword evidence="3 9" id="KW-0547">Nucleotide-binding</keyword>
<dbReference type="GO" id="GO:0005524">
    <property type="term" value="F:ATP binding"/>
    <property type="evidence" value="ECO:0007669"/>
    <property type="project" value="UniProtKB-UniRule"/>
</dbReference>
<keyword evidence="2 9" id="KW-0479">Metal-binding</keyword>
<evidence type="ECO:0000256" key="5">
    <source>
        <dbReference type="ARBA" id="ARBA00022840"/>
    </source>
</evidence>
<name>A0A7Y0PMS2_9BACI</name>
<evidence type="ECO:0000256" key="2">
    <source>
        <dbReference type="ARBA" id="ARBA00022723"/>
    </source>
</evidence>
<dbReference type="InterPro" id="IPR029056">
    <property type="entry name" value="Ribokinase-like"/>
</dbReference>
<feature type="binding site" evidence="9">
    <location>
        <position position="278"/>
    </location>
    <ligand>
        <name>K(+)</name>
        <dbReference type="ChEBI" id="CHEBI:29103"/>
    </ligand>
</feature>
<feature type="binding site" evidence="9">
    <location>
        <position position="179"/>
    </location>
    <ligand>
        <name>ATP</name>
        <dbReference type="ChEBI" id="CHEBI:30616"/>
    </ligand>
</feature>
<feature type="binding site" evidence="9">
    <location>
        <begin position="242"/>
        <end position="243"/>
    </location>
    <ligand>
        <name>ATP</name>
        <dbReference type="ChEBI" id="CHEBI:30616"/>
    </ligand>
</feature>
<reference evidence="11 12" key="1">
    <citation type="submission" date="2020-04" db="EMBL/GenBank/DDBJ databases">
        <title>Bacillus sp. UniB3 isolated from commercial digestive syrup.</title>
        <authorList>
            <person name="Thorat V."/>
            <person name="Kirdat K."/>
            <person name="Tiwarekar B."/>
            <person name="Yadav A."/>
        </authorList>
    </citation>
    <scope>NUCLEOTIDE SEQUENCE [LARGE SCALE GENOMIC DNA]</scope>
    <source>
        <strain evidence="11 12">UniB3</strain>
    </source>
</reference>
<dbReference type="GO" id="GO:0005737">
    <property type="term" value="C:cytoplasm"/>
    <property type="evidence" value="ECO:0007669"/>
    <property type="project" value="UniProtKB-SubCell"/>
</dbReference>
<dbReference type="PANTHER" id="PTHR10584:SF166">
    <property type="entry name" value="RIBOKINASE"/>
    <property type="match status" value="1"/>
</dbReference>
<evidence type="ECO:0000256" key="3">
    <source>
        <dbReference type="ARBA" id="ARBA00022741"/>
    </source>
</evidence>
<evidence type="ECO:0000256" key="1">
    <source>
        <dbReference type="ARBA" id="ARBA00022679"/>
    </source>
</evidence>
<feature type="binding site" evidence="9">
    <location>
        <position position="276"/>
    </location>
    <ligand>
        <name>K(+)</name>
        <dbReference type="ChEBI" id="CHEBI:29103"/>
    </ligand>
</feature>
<feature type="binding site" evidence="9">
    <location>
        <begin position="10"/>
        <end position="12"/>
    </location>
    <ligand>
        <name>substrate</name>
    </ligand>
</feature>
<comment type="catalytic activity">
    <reaction evidence="9">
        <text>D-ribose + ATP = D-ribose 5-phosphate + ADP + H(+)</text>
        <dbReference type="Rhea" id="RHEA:13697"/>
        <dbReference type="ChEBI" id="CHEBI:15378"/>
        <dbReference type="ChEBI" id="CHEBI:30616"/>
        <dbReference type="ChEBI" id="CHEBI:47013"/>
        <dbReference type="ChEBI" id="CHEBI:78346"/>
        <dbReference type="ChEBI" id="CHEBI:456216"/>
        <dbReference type="EC" id="2.7.1.15"/>
    </reaction>
</comment>
<keyword evidence="8 9" id="KW-0119">Carbohydrate metabolism</keyword>
<evidence type="ECO:0000256" key="9">
    <source>
        <dbReference type="HAMAP-Rule" id="MF_01987"/>
    </source>
</evidence>
<comment type="subcellular location">
    <subcellularLocation>
        <location evidence="9">Cytoplasm</location>
    </subcellularLocation>
</comment>
<dbReference type="PRINTS" id="PR00990">
    <property type="entry name" value="RIBOKINASE"/>
</dbReference>
<feature type="binding site" evidence="9">
    <location>
        <position position="273"/>
    </location>
    <ligand>
        <name>K(+)</name>
        <dbReference type="ChEBI" id="CHEBI:29103"/>
    </ligand>
</feature>
<comment type="pathway">
    <text evidence="9">Carbohydrate metabolism; D-ribose degradation; D-ribose 5-phosphate from beta-D-ribopyranose: step 2/2.</text>
</comment>
<comment type="function">
    <text evidence="9">Catalyzes the phosphorylation of ribose at O-5 in a reaction requiring ATP and magnesium. The resulting D-ribose-5-phosphate can then be used either for sythesis of nucleotides, histidine, and tryptophan, or as a component of the pentose phosphate pathway.</text>
</comment>
<dbReference type="InterPro" id="IPR011877">
    <property type="entry name" value="Ribokinase"/>
</dbReference>
<accession>A0A7Y0PMS2</accession>
<dbReference type="EMBL" id="JABBPK010000001">
    <property type="protein sequence ID" value="NMO78347.1"/>
    <property type="molecule type" value="Genomic_DNA"/>
</dbReference>
<evidence type="ECO:0000256" key="7">
    <source>
        <dbReference type="ARBA" id="ARBA00022958"/>
    </source>
</evidence>
<evidence type="ECO:0000256" key="8">
    <source>
        <dbReference type="ARBA" id="ARBA00023277"/>
    </source>
</evidence>
<dbReference type="InterPro" id="IPR002139">
    <property type="entry name" value="Ribo/fructo_kinase"/>
</dbReference>
<feature type="binding site" evidence="9">
    <location>
        <begin position="38"/>
        <end position="42"/>
    </location>
    <ligand>
        <name>substrate</name>
    </ligand>
</feature>
<dbReference type="RefSeq" id="WP_101730916.1">
    <property type="nucleotide sequence ID" value="NZ_JBFEGO010000013.1"/>
</dbReference>
<evidence type="ECO:0000256" key="6">
    <source>
        <dbReference type="ARBA" id="ARBA00022842"/>
    </source>
</evidence>
<keyword evidence="12" id="KW-1185">Reference proteome</keyword>
<dbReference type="Pfam" id="PF00294">
    <property type="entry name" value="PfkB"/>
    <property type="match status" value="1"/>
</dbReference>
<comment type="activity regulation">
    <text evidence="9">Activated by a monovalent cation that binds near, but not in, the active site. The most likely occupant of the site in vivo is potassium. Ion binding induces a conformational change that may alter substrate affinity.</text>
</comment>
<evidence type="ECO:0000313" key="12">
    <source>
        <dbReference type="Proteomes" id="UP000588491"/>
    </source>
</evidence>
<keyword evidence="5 9" id="KW-0067">ATP-binding</keyword>
<protein>
    <recommendedName>
        <fullName evidence="9">Ribokinase</fullName>
        <shortName evidence="9">RK</shortName>
        <ecNumber evidence="9">2.7.1.15</ecNumber>
    </recommendedName>
</protein>
<feature type="binding site" evidence="9">
    <location>
        <begin position="211"/>
        <end position="216"/>
    </location>
    <ligand>
        <name>ATP</name>
        <dbReference type="ChEBI" id="CHEBI:30616"/>
    </ligand>
</feature>
<keyword evidence="9" id="KW-0963">Cytoplasm</keyword>
<feature type="domain" description="Carbohydrate kinase PfkB" evidence="10">
    <location>
        <begin position="3"/>
        <end position="285"/>
    </location>
</feature>
<comment type="similarity">
    <text evidence="9">Belongs to the carbohydrate kinase PfkB family. Ribokinase subfamily.</text>
</comment>
<comment type="caution">
    <text evidence="11">The sequence shown here is derived from an EMBL/GenBank/DDBJ whole genome shotgun (WGS) entry which is preliminary data.</text>
</comment>
<comment type="caution">
    <text evidence="9">Lacks conserved residue(s) required for the propagation of feature annotation.</text>
</comment>
<feature type="binding site" evidence="9">
    <location>
        <position position="239"/>
    </location>
    <ligand>
        <name>K(+)</name>
        <dbReference type="ChEBI" id="CHEBI:29103"/>
    </ligand>
</feature>
<evidence type="ECO:0000313" key="11">
    <source>
        <dbReference type="EMBL" id="NMO78347.1"/>
    </source>
</evidence>
<organism evidence="11 12">
    <name type="scientific">Niallia alba</name>
    <dbReference type="NCBI Taxonomy" id="2729105"/>
    <lineage>
        <taxon>Bacteria</taxon>
        <taxon>Bacillati</taxon>
        <taxon>Bacillota</taxon>
        <taxon>Bacilli</taxon>
        <taxon>Bacillales</taxon>
        <taxon>Bacillaceae</taxon>
        <taxon>Niallia</taxon>
    </lineage>
</organism>
<feature type="binding site" evidence="9">
    <location>
        <position position="282"/>
    </location>
    <ligand>
        <name>K(+)</name>
        <dbReference type="ChEBI" id="CHEBI:29103"/>
    </ligand>
</feature>
<dbReference type="SUPFAM" id="SSF53613">
    <property type="entry name" value="Ribokinase-like"/>
    <property type="match status" value="1"/>
</dbReference>
<dbReference type="GO" id="GO:0004747">
    <property type="term" value="F:ribokinase activity"/>
    <property type="evidence" value="ECO:0007669"/>
    <property type="project" value="UniProtKB-UniRule"/>
</dbReference>
<sequence>MKILNFGSLNIDKVYSVPHFVSAGETLSSTNYEEFPGGKGLNQSIALAKAGAEVYHTGKIGKDGLFLKDILSESNVNIDWIEETGTTTGHAIIQVSSSGENCILLFGGANKEITIDQINDVLVNFSQDDLLLLQNEINDLEYIVEKAHKKGLKIALNPSPINETITKLGFSKIDYLILNEIEAKAITGENMNDKIFQRLLSLNKQLKIVLTLGTEGVIYKDSVQEHRQPSYKVDAVDTTAAGDTFLGYFLSQISQHTDIKKSLQIAAKAASIAVTRKGAASSIPTWQEVIETI</sequence>
<comment type="cofactor">
    <cofactor evidence="9">
        <name>Mg(2+)</name>
        <dbReference type="ChEBI" id="CHEBI:18420"/>
    </cofactor>
    <text evidence="9">Requires a divalent cation, most likely magnesium in vivo, as an electrophilic catalyst to aid phosphoryl group transfer. It is the chelate of the metal and the nucleotide that is the actual substrate.</text>
</comment>
<keyword evidence="1 9" id="KW-0808">Transferase</keyword>
<dbReference type="HAMAP" id="MF_01987">
    <property type="entry name" value="Ribokinase"/>
    <property type="match status" value="1"/>
</dbReference>
<gene>
    <name evidence="9" type="primary">rbsK</name>
    <name evidence="11" type="ORF">HHU08_15280</name>
</gene>
<comment type="subunit">
    <text evidence="9">Homodimer.</text>
</comment>
<dbReference type="UniPathway" id="UPA00916">
    <property type="reaction ID" value="UER00889"/>
</dbReference>
<keyword evidence="4 9" id="KW-0418">Kinase</keyword>
<feature type="binding site" evidence="9">
    <location>
        <position position="136"/>
    </location>
    <ligand>
        <name>substrate</name>
    </ligand>
</feature>
<dbReference type="PANTHER" id="PTHR10584">
    <property type="entry name" value="SUGAR KINASE"/>
    <property type="match status" value="1"/>
</dbReference>
<dbReference type="GO" id="GO:0019303">
    <property type="term" value="P:D-ribose catabolic process"/>
    <property type="evidence" value="ECO:0007669"/>
    <property type="project" value="UniProtKB-UniRule"/>
</dbReference>
<dbReference type="EC" id="2.7.1.15" evidence="9"/>
<dbReference type="GO" id="GO:0046872">
    <property type="term" value="F:metal ion binding"/>
    <property type="evidence" value="ECO:0007669"/>
    <property type="project" value="UniProtKB-KW"/>
</dbReference>
<feature type="binding site" evidence="9">
    <location>
        <position position="237"/>
    </location>
    <ligand>
        <name>K(+)</name>
        <dbReference type="ChEBI" id="CHEBI:29103"/>
    </ligand>
</feature>